<reference evidence="3" key="2">
    <citation type="submission" date="2021-04" db="EMBL/GenBank/DDBJ databases">
        <authorList>
            <person name="Gilroy R."/>
        </authorList>
    </citation>
    <scope>NUCLEOTIDE SEQUENCE</scope>
    <source>
        <strain evidence="3">CHK169-11906</strain>
    </source>
</reference>
<dbReference type="Proteomes" id="UP000824259">
    <property type="component" value="Unassembled WGS sequence"/>
</dbReference>
<dbReference type="SUPFAM" id="SSF49373">
    <property type="entry name" value="Invasin/intimin cell-adhesion fragments"/>
    <property type="match status" value="1"/>
</dbReference>
<sequence>MKKTLLTAWVLACTLVGGISCNDSEEDVVRTTIMLDATEFSLEVGQTRTLEVTVTPDTEGVTIEWNSSNPSVATVQEGVVTAVAVGDATITANVGEAQASCQVTVTAQSDVPVNSVTLDKKRPGNADRGAGTADSHSRTGQCDRSHGNMEQLRQHDRHSR</sequence>
<dbReference type="EMBL" id="DWYR01000009">
    <property type="protein sequence ID" value="HJA98721.1"/>
    <property type="molecule type" value="Genomic_DNA"/>
</dbReference>
<dbReference type="SMART" id="SM00635">
    <property type="entry name" value="BID_2"/>
    <property type="match status" value="1"/>
</dbReference>
<feature type="domain" description="BIG2" evidence="2">
    <location>
        <begin position="29"/>
        <end position="104"/>
    </location>
</feature>
<gene>
    <name evidence="3" type="ORF">H9779_03865</name>
</gene>
<reference evidence="3" key="1">
    <citation type="journal article" date="2021" name="PeerJ">
        <title>Extensive microbial diversity within the chicken gut microbiome revealed by metagenomics and culture.</title>
        <authorList>
            <person name="Gilroy R."/>
            <person name="Ravi A."/>
            <person name="Getino M."/>
            <person name="Pursley I."/>
            <person name="Horton D.L."/>
            <person name="Alikhan N.F."/>
            <person name="Baker D."/>
            <person name="Gharbi K."/>
            <person name="Hall N."/>
            <person name="Watson M."/>
            <person name="Adriaenssens E.M."/>
            <person name="Foster-Nyarko E."/>
            <person name="Jarju S."/>
            <person name="Secka A."/>
            <person name="Antonio M."/>
            <person name="Oren A."/>
            <person name="Chaudhuri R.R."/>
            <person name="La Ragione R."/>
            <person name="Hildebrand F."/>
            <person name="Pallen M.J."/>
        </authorList>
    </citation>
    <scope>NUCLEOTIDE SEQUENCE</scope>
    <source>
        <strain evidence="3">CHK169-11906</strain>
    </source>
</reference>
<organism evidence="3 4">
    <name type="scientific">Candidatus Alistipes avicola</name>
    <dbReference type="NCBI Taxonomy" id="2838432"/>
    <lineage>
        <taxon>Bacteria</taxon>
        <taxon>Pseudomonadati</taxon>
        <taxon>Bacteroidota</taxon>
        <taxon>Bacteroidia</taxon>
        <taxon>Bacteroidales</taxon>
        <taxon>Rikenellaceae</taxon>
        <taxon>Alistipes</taxon>
    </lineage>
</organism>
<feature type="region of interest" description="Disordered" evidence="1">
    <location>
        <begin position="114"/>
        <end position="160"/>
    </location>
</feature>
<dbReference type="InterPro" id="IPR003343">
    <property type="entry name" value="Big_2"/>
</dbReference>
<proteinExistence type="predicted"/>
<evidence type="ECO:0000313" key="3">
    <source>
        <dbReference type="EMBL" id="HJA98721.1"/>
    </source>
</evidence>
<evidence type="ECO:0000313" key="4">
    <source>
        <dbReference type="Proteomes" id="UP000824259"/>
    </source>
</evidence>
<evidence type="ECO:0000259" key="2">
    <source>
        <dbReference type="SMART" id="SM00635"/>
    </source>
</evidence>
<dbReference type="AlphaFoldDB" id="A0A9D2L2K0"/>
<comment type="caution">
    <text evidence="3">The sequence shown here is derived from an EMBL/GenBank/DDBJ whole genome shotgun (WGS) entry which is preliminary data.</text>
</comment>
<dbReference type="PROSITE" id="PS51257">
    <property type="entry name" value="PROKAR_LIPOPROTEIN"/>
    <property type="match status" value="1"/>
</dbReference>
<protein>
    <submittedName>
        <fullName evidence="3">Ig-like domain-containing protein</fullName>
    </submittedName>
</protein>
<dbReference type="Gene3D" id="2.60.40.1080">
    <property type="match status" value="1"/>
</dbReference>
<name>A0A9D2L2K0_9BACT</name>
<dbReference type="Pfam" id="PF02368">
    <property type="entry name" value="Big_2"/>
    <property type="match status" value="1"/>
</dbReference>
<evidence type="ECO:0000256" key="1">
    <source>
        <dbReference type="SAM" id="MobiDB-lite"/>
    </source>
</evidence>
<feature type="compositionally biased region" description="Basic and acidic residues" evidence="1">
    <location>
        <begin position="135"/>
        <end position="147"/>
    </location>
</feature>
<accession>A0A9D2L2K0</accession>
<dbReference type="InterPro" id="IPR008964">
    <property type="entry name" value="Invasin/intimin_cell_adhesion"/>
</dbReference>